<sequence length="264" mass="29208">MTTTAPRRRRHSRTKGRDHERSDRRAGLDILLARADRGTLSRTEAALLREYVTEEQRTADESRKANAGSTRALDRHRAAAEAAIVEAEQRAEQAEEIARAAHQCSNDAERHRAAAERTLDRVRDLAHRMRAGSPMGAAAVYAERIEQALDGDRDALDAQQTAIHAAFADRAESIEVRLAEQKRDHDIALATVEERARRLGAAMQGTADHYRDQAKAAEQLLAAVRAALPDEPRPRLGLPNDLAYANGRHDLAERILYALDPATA</sequence>
<dbReference type="GeneID" id="55004028"/>
<evidence type="ECO:0000256" key="2">
    <source>
        <dbReference type="SAM" id="MobiDB-lite"/>
    </source>
</evidence>
<keyword evidence="4" id="KW-1185">Reference proteome</keyword>
<feature type="compositionally biased region" description="Basic residues" evidence="2">
    <location>
        <begin position="1"/>
        <end position="14"/>
    </location>
</feature>
<gene>
    <name evidence="3" type="primary">47</name>
    <name evidence="3" type="ORF">SEA_DAROLANDSTONE_47</name>
</gene>
<evidence type="ECO:0000313" key="3">
    <source>
        <dbReference type="EMBL" id="AYD86235.1"/>
    </source>
</evidence>
<organism evidence="3 4">
    <name type="scientific">Streptomyces phage Darolandstone</name>
    <dbReference type="NCBI Taxonomy" id="2315716"/>
    <lineage>
        <taxon>Viruses</taxon>
        <taxon>Duplodnaviria</taxon>
        <taxon>Heunggongvirae</taxon>
        <taxon>Uroviricota</taxon>
        <taxon>Caudoviricetes</taxon>
        <taxon>Raleighvirus</taxon>
        <taxon>Raleighvirus darolandstone</taxon>
    </lineage>
</organism>
<evidence type="ECO:0000313" key="4">
    <source>
        <dbReference type="Proteomes" id="UP000282247"/>
    </source>
</evidence>
<accession>A0A386KKQ5</accession>
<dbReference type="KEGG" id="vg:55004028"/>
<feature type="compositionally biased region" description="Basic and acidic residues" evidence="2">
    <location>
        <begin position="54"/>
        <end position="64"/>
    </location>
</feature>
<feature type="coiled-coil region" evidence="1">
    <location>
        <begin position="77"/>
        <end position="125"/>
    </location>
</feature>
<dbReference type="RefSeq" id="YP_009812958.1">
    <property type="nucleotide sequence ID" value="NC_048072.1"/>
</dbReference>
<feature type="compositionally biased region" description="Basic and acidic residues" evidence="2">
    <location>
        <begin position="15"/>
        <end position="24"/>
    </location>
</feature>
<dbReference type="EMBL" id="MH825699">
    <property type="protein sequence ID" value="AYD86235.1"/>
    <property type="molecule type" value="Genomic_DNA"/>
</dbReference>
<reference evidence="3 4" key="1">
    <citation type="submission" date="2018-08" db="EMBL/GenBank/DDBJ databases">
        <authorList>
            <person name="Amani N.Z."/>
            <person name="Ambroziak M.E."/>
            <person name="Biju A."/>
            <person name="Bushnell W."/>
            <person name="Calia C.N."/>
            <person name="Chen Y.J."/>
            <person name="Hill L.T."/>
            <person name="Karpinska S."/>
            <person name="Martinez K.C."/>
            <person name="Medwid J.R."/>
            <person name="Nguyen C."/>
            <person name="Oliver A."/>
            <person name="Pham J.P."/>
            <person name="Ramsey M.R."/>
            <person name="Ravi S."/>
            <person name="Sardina J.R."/>
            <person name="Senecal S.L."/>
            <person name="Sheen J."/>
            <person name="Shende N.V."/>
            <person name="Shi C.Y."/>
            <person name="Stuart L.C."/>
            <person name="Vu L."/>
            <person name="Wang L.Q."/>
            <person name="West L.J."/>
            <person name="Westgaard A.C."/>
            <person name="Liu R.B."/>
            <person name="Pierce E.C."/>
            <person name="Mohan S."/>
            <person name="Pogliano J."/>
            <person name="Delesalle V.A."/>
            <person name="Garlena R.A."/>
            <person name="Russell D.A."/>
            <person name="Pope W.H."/>
            <person name="Jacobs-Sera D."/>
            <person name="Hatfull G.F."/>
        </authorList>
    </citation>
    <scope>NUCLEOTIDE SEQUENCE [LARGE SCALE GENOMIC DNA]</scope>
</reference>
<proteinExistence type="predicted"/>
<feature type="region of interest" description="Disordered" evidence="2">
    <location>
        <begin position="54"/>
        <end position="73"/>
    </location>
</feature>
<feature type="region of interest" description="Disordered" evidence="2">
    <location>
        <begin position="1"/>
        <end position="24"/>
    </location>
</feature>
<keyword evidence="1" id="KW-0175">Coiled coil</keyword>
<evidence type="ECO:0000256" key="1">
    <source>
        <dbReference type="SAM" id="Coils"/>
    </source>
</evidence>
<protein>
    <submittedName>
        <fullName evidence="3">Uncharacterized protein</fullName>
    </submittedName>
</protein>
<dbReference type="Proteomes" id="UP000282247">
    <property type="component" value="Segment"/>
</dbReference>
<name>A0A386KKQ5_9CAUD</name>